<evidence type="ECO:0000256" key="2">
    <source>
        <dbReference type="SAM" id="Phobius"/>
    </source>
</evidence>
<evidence type="ECO:0000313" key="4">
    <source>
        <dbReference type="EMBL" id="RDI45809.1"/>
    </source>
</evidence>
<gene>
    <name evidence="4" type="ORF">DFR59_102444</name>
</gene>
<dbReference type="AlphaFoldDB" id="A0A370GQX2"/>
<feature type="compositionally biased region" description="Basic and acidic residues" evidence="1">
    <location>
        <begin position="70"/>
        <end position="79"/>
    </location>
</feature>
<evidence type="ECO:0008006" key="6">
    <source>
        <dbReference type="Google" id="ProtNLM"/>
    </source>
</evidence>
<keyword evidence="5" id="KW-1185">Reference proteome</keyword>
<accession>A0A370GQX2</accession>
<dbReference type="EMBL" id="QQAY01000002">
    <property type="protein sequence ID" value="RDI45809.1"/>
    <property type="molecule type" value="Genomic_DNA"/>
</dbReference>
<protein>
    <recommendedName>
        <fullName evidence="6">LPXTG-motif cell wall-anchored protein</fullName>
    </recommendedName>
</protein>
<feature type="region of interest" description="Disordered" evidence="1">
    <location>
        <begin position="350"/>
        <end position="384"/>
    </location>
</feature>
<feature type="transmembrane region" description="Helical" evidence="2">
    <location>
        <begin position="408"/>
        <end position="429"/>
    </location>
</feature>
<keyword evidence="3" id="KW-0732">Signal</keyword>
<proteinExistence type="predicted"/>
<evidence type="ECO:0000256" key="1">
    <source>
        <dbReference type="SAM" id="MobiDB-lite"/>
    </source>
</evidence>
<feature type="signal peptide" evidence="3">
    <location>
        <begin position="1"/>
        <end position="22"/>
    </location>
</feature>
<dbReference type="Proteomes" id="UP000255326">
    <property type="component" value="Unassembled WGS sequence"/>
</dbReference>
<reference evidence="4 5" key="1">
    <citation type="submission" date="2018-07" db="EMBL/GenBank/DDBJ databases">
        <title>Genomic Encyclopedia of Type Strains, Phase IV (KMG-IV): sequencing the most valuable type-strain genomes for metagenomic binning, comparative biology and taxonomic classification.</title>
        <authorList>
            <person name="Goeker M."/>
        </authorList>
    </citation>
    <scope>NUCLEOTIDE SEQUENCE [LARGE SCALE GENOMIC DNA]</scope>
    <source>
        <strain evidence="4 5">DSM 25281</strain>
    </source>
</reference>
<feature type="compositionally biased region" description="Low complexity" evidence="1">
    <location>
        <begin position="363"/>
        <end position="382"/>
    </location>
</feature>
<comment type="caution">
    <text evidence="4">The sequence shown here is derived from an EMBL/GenBank/DDBJ whole genome shotgun (WGS) entry which is preliminary data.</text>
</comment>
<name>A0A370GQX2_9BACI</name>
<feature type="compositionally biased region" description="Polar residues" evidence="1">
    <location>
        <begin position="29"/>
        <end position="38"/>
    </location>
</feature>
<feature type="compositionally biased region" description="Low complexity" evidence="1">
    <location>
        <begin position="39"/>
        <end position="54"/>
    </location>
</feature>
<evidence type="ECO:0000256" key="3">
    <source>
        <dbReference type="SAM" id="SignalP"/>
    </source>
</evidence>
<keyword evidence="2" id="KW-0472">Membrane</keyword>
<feature type="region of interest" description="Disordered" evidence="1">
    <location>
        <begin position="23"/>
        <end position="86"/>
    </location>
</feature>
<keyword evidence="2" id="KW-1133">Transmembrane helix</keyword>
<sequence length="436" mass="46662">MKKFALVLSLLFIMMVPTMAFASEGDGSSGNSTTVKITTNNNQTYSDSSDSQQDGDSKDQNDGKDEDCDKDGNKEDESGKIQGKGHISANVDAKAVALDEEGEYKLDLTVTATNKMDKTATDVQLEIKLDHSIHLLDNLLDGLKLDKDNNLVISLPDLAAGETKTYTWTMNVKASPGIQHKAINAKITANIEDGKEETCMKGDLYLPGLPSKEEPKGKIDAKIKTNAIALDDKGNYKIDITIMATNNMDKLSKGAMLELMLDKALHLKGKEIKLNEKNNPVFILPDLKPGESKDCHFTLMVEALPGEKHKMLSAMIHSTSGVTGDVSNESNGTTLKSELVLPVFTSADKGSNQTGGTAVKGVSTKTPSSGSTSSASNNSSSTMVKNGTLTASAANGSMMMLPKTGSVWNGKAFILIGSMFLFAGLFLFFRKSLGKI</sequence>
<keyword evidence="2" id="KW-0812">Transmembrane</keyword>
<dbReference type="RefSeq" id="WP_114744621.1">
    <property type="nucleotide sequence ID" value="NZ_QQAY01000002.1"/>
</dbReference>
<feature type="chain" id="PRO_5016680541" description="LPXTG-motif cell wall-anchored protein" evidence="3">
    <location>
        <begin position="23"/>
        <end position="436"/>
    </location>
</feature>
<organism evidence="4 5">
    <name type="scientific">Falsibacillus pallidus</name>
    <dbReference type="NCBI Taxonomy" id="493781"/>
    <lineage>
        <taxon>Bacteria</taxon>
        <taxon>Bacillati</taxon>
        <taxon>Bacillota</taxon>
        <taxon>Bacilli</taxon>
        <taxon>Bacillales</taxon>
        <taxon>Bacillaceae</taxon>
        <taxon>Falsibacillus</taxon>
    </lineage>
</organism>
<evidence type="ECO:0000313" key="5">
    <source>
        <dbReference type="Proteomes" id="UP000255326"/>
    </source>
</evidence>